<dbReference type="AlphaFoldDB" id="A0A645EML7"/>
<evidence type="ECO:0000313" key="1">
    <source>
        <dbReference type="EMBL" id="MPN03047.1"/>
    </source>
</evidence>
<accession>A0A645EML7</accession>
<evidence type="ECO:0008006" key="2">
    <source>
        <dbReference type="Google" id="ProtNLM"/>
    </source>
</evidence>
<protein>
    <recommendedName>
        <fullName evidence="2">Single-stranded DNA-binding protein</fullName>
    </recommendedName>
</protein>
<organism evidence="1">
    <name type="scientific">bioreactor metagenome</name>
    <dbReference type="NCBI Taxonomy" id="1076179"/>
    <lineage>
        <taxon>unclassified sequences</taxon>
        <taxon>metagenomes</taxon>
        <taxon>ecological metagenomes</taxon>
    </lineage>
</organism>
<comment type="caution">
    <text evidence="1">The sequence shown here is derived from an EMBL/GenBank/DDBJ whole genome shotgun (WGS) entry which is preliminary data.</text>
</comment>
<reference evidence="1" key="1">
    <citation type="submission" date="2019-08" db="EMBL/GenBank/DDBJ databases">
        <authorList>
            <person name="Kucharzyk K."/>
            <person name="Murdoch R.W."/>
            <person name="Higgins S."/>
            <person name="Loffler F."/>
        </authorList>
    </citation>
    <scope>NUCLEOTIDE SEQUENCE</scope>
</reference>
<dbReference type="EMBL" id="VSSQ01048994">
    <property type="protein sequence ID" value="MPN03047.1"/>
    <property type="molecule type" value="Genomic_DNA"/>
</dbReference>
<sequence>MENNVKITGVLHFIEGEKEQVSRMGKYVAFAVKQDTPWEDGNVRHDFLLMRAFGSTEQAWVLAHEEGTPVRVEGKLRSSAGSGEMYIQVDTIEEVKD</sequence>
<proteinExistence type="predicted"/>
<name>A0A645EML7_9ZZZZ</name>
<gene>
    <name evidence="1" type="ORF">SDC9_150270</name>
</gene>